<dbReference type="Proteomes" id="UP000887540">
    <property type="component" value="Unplaced"/>
</dbReference>
<sequence>MIELKADLFCLFVTIVDNWLILDYPTLQENPRTECMLQNFIRNQSKATKETVKETKERPLTVNPPGYQGEHEFSIEDVDEDKITEILRDATKNLVVFFYDGRVKCPGCGDALSEVEEIDDDIEATGYIE</sequence>
<organism evidence="1 2">
    <name type="scientific">Acrobeloides nanus</name>
    <dbReference type="NCBI Taxonomy" id="290746"/>
    <lineage>
        <taxon>Eukaryota</taxon>
        <taxon>Metazoa</taxon>
        <taxon>Ecdysozoa</taxon>
        <taxon>Nematoda</taxon>
        <taxon>Chromadorea</taxon>
        <taxon>Rhabditida</taxon>
        <taxon>Tylenchina</taxon>
        <taxon>Cephalobomorpha</taxon>
        <taxon>Cephaloboidea</taxon>
        <taxon>Cephalobidae</taxon>
        <taxon>Acrobeloides</taxon>
    </lineage>
</organism>
<accession>A0A914EKZ8</accession>
<protein>
    <submittedName>
        <fullName evidence="2">Uncharacterized protein</fullName>
    </submittedName>
</protein>
<reference evidence="2" key="1">
    <citation type="submission" date="2022-11" db="UniProtKB">
        <authorList>
            <consortium name="WormBaseParasite"/>
        </authorList>
    </citation>
    <scope>IDENTIFICATION</scope>
</reference>
<keyword evidence="1" id="KW-1185">Reference proteome</keyword>
<dbReference type="AlphaFoldDB" id="A0A914EKZ8"/>
<dbReference type="WBParaSite" id="ACRNAN_scaffold8683.g29228.t1">
    <property type="protein sequence ID" value="ACRNAN_scaffold8683.g29228.t1"/>
    <property type="gene ID" value="ACRNAN_scaffold8683.g29228"/>
</dbReference>
<evidence type="ECO:0000313" key="2">
    <source>
        <dbReference type="WBParaSite" id="ACRNAN_scaffold8683.g29228.t1"/>
    </source>
</evidence>
<name>A0A914EKZ8_9BILA</name>
<evidence type="ECO:0000313" key="1">
    <source>
        <dbReference type="Proteomes" id="UP000887540"/>
    </source>
</evidence>
<proteinExistence type="predicted"/>